<dbReference type="RefSeq" id="XP_025471000.1">
    <property type="nucleotide sequence ID" value="XM_025607806.1"/>
</dbReference>
<feature type="region of interest" description="Disordered" evidence="1">
    <location>
        <begin position="1"/>
        <end position="121"/>
    </location>
</feature>
<organism evidence="2 3">
    <name type="scientific">Aspergillus sclerotioniger CBS 115572</name>
    <dbReference type="NCBI Taxonomy" id="1450535"/>
    <lineage>
        <taxon>Eukaryota</taxon>
        <taxon>Fungi</taxon>
        <taxon>Dikarya</taxon>
        <taxon>Ascomycota</taxon>
        <taxon>Pezizomycotina</taxon>
        <taxon>Eurotiomycetes</taxon>
        <taxon>Eurotiomycetidae</taxon>
        <taxon>Eurotiales</taxon>
        <taxon>Aspergillaceae</taxon>
        <taxon>Aspergillus</taxon>
        <taxon>Aspergillus subgen. Circumdati</taxon>
    </lineage>
</organism>
<accession>A0A317X6P5</accession>
<feature type="compositionally biased region" description="Basic residues" evidence="1">
    <location>
        <begin position="76"/>
        <end position="85"/>
    </location>
</feature>
<comment type="caution">
    <text evidence="2">The sequence shown here is derived from an EMBL/GenBank/DDBJ whole genome shotgun (WGS) entry which is preliminary data.</text>
</comment>
<dbReference type="EMBL" id="MSFK01000005">
    <property type="protein sequence ID" value="PWY94239.1"/>
    <property type="molecule type" value="Genomic_DNA"/>
</dbReference>
<dbReference type="AlphaFoldDB" id="A0A317X6P5"/>
<feature type="compositionally biased region" description="Low complexity" evidence="1">
    <location>
        <begin position="54"/>
        <end position="69"/>
    </location>
</feature>
<evidence type="ECO:0000313" key="3">
    <source>
        <dbReference type="Proteomes" id="UP000246702"/>
    </source>
</evidence>
<protein>
    <submittedName>
        <fullName evidence="2">Uncharacterized protein</fullName>
    </submittedName>
</protein>
<name>A0A317X6P5_9EURO</name>
<dbReference type="OrthoDB" id="4406935at2759"/>
<keyword evidence="3" id="KW-1185">Reference proteome</keyword>
<gene>
    <name evidence="2" type="ORF">BO94DRAFT_458601</name>
</gene>
<feature type="compositionally biased region" description="Basic and acidic residues" evidence="1">
    <location>
        <begin position="103"/>
        <end position="115"/>
    </location>
</feature>
<evidence type="ECO:0000313" key="2">
    <source>
        <dbReference type="EMBL" id="PWY94239.1"/>
    </source>
</evidence>
<dbReference type="GeneID" id="37109949"/>
<sequence length="397" mass="46065">MPPIPYITCSQHVPDKDSVPGPKAKNNPKVSLPERTAAHTQPRTHAEVGPSHTGPNPQRQQQQPGRGPRILSGFRRLVRIRGRGRGRGDDEGDEGDEEIPPSEGDRKPKRVELRRIPGGVLSNDGLPMRDSLWGNNDQEMDDTITPTLVQLPWHIRMINEKDDLNTIAVHLASFRRNLKDCGVDFAVNHRPLCFIDDHDRDGKWLKYTDSDKRNGHHLHNLYFHVGEQNWATLCVTREHHLTGSVWHYWALAVIAAPRQSPVQTRHDAGMHLLMYDSKPAPEPRYQRHRDYFVNYLSGEQEALLMAFLEKFRVLTFAINRDQIPVQGEYDPLRFTMWWIWAVARYGGRDYLREEHDGEDLDDPRWRLANSRHMDLTPNRLRTIEARLRGTNIRRMWS</sequence>
<evidence type="ECO:0000256" key="1">
    <source>
        <dbReference type="SAM" id="MobiDB-lite"/>
    </source>
</evidence>
<dbReference type="Proteomes" id="UP000246702">
    <property type="component" value="Unassembled WGS sequence"/>
</dbReference>
<proteinExistence type="predicted"/>
<feature type="compositionally biased region" description="Acidic residues" evidence="1">
    <location>
        <begin position="90"/>
        <end position="100"/>
    </location>
</feature>
<reference evidence="2 3" key="1">
    <citation type="submission" date="2016-12" db="EMBL/GenBank/DDBJ databases">
        <title>The genomes of Aspergillus section Nigri reveals drivers in fungal speciation.</title>
        <authorList>
            <consortium name="DOE Joint Genome Institute"/>
            <person name="Vesth T.C."/>
            <person name="Nybo J."/>
            <person name="Theobald S."/>
            <person name="Brandl J."/>
            <person name="Frisvad J.C."/>
            <person name="Nielsen K.F."/>
            <person name="Lyhne E.K."/>
            <person name="Kogle M.E."/>
            <person name="Kuo A."/>
            <person name="Riley R."/>
            <person name="Clum A."/>
            <person name="Nolan M."/>
            <person name="Lipzen A."/>
            <person name="Salamov A."/>
            <person name="Henrissat B."/>
            <person name="Wiebenga A."/>
            <person name="De Vries R.P."/>
            <person name="Grigoriev I.V."/>
            <person name="Mortensen U.H."/>
            <person name="Andersen M.R."/>
            <person name="Baker S.E."/>
        </authorList>
    </citation>
    <scope>NUCLEOTIDE SEQUENCE [LARGE SCALE GENOMIC DNA]</scope>
    <source>
        <strain evidence="2 3">CBS 115572</strain>
    </source>
</reference>